<dbReference type="GO" id="GO:0004742">
    <property type="term" value="F:dihydrolipoyllysine-residue acetyltransferase activity"/>
    <property type="evidence" value="ECO:0007669"/>
    <property type="project" value="UniProtKB-EC"/>
</dbReference>
<feature type="domain" description="Peripheral subunit-binding (PSBD)" evidence="12">
    <location>
        <begin position="112"/>
        <end position="149"/>
    </location>
</feature>
<evidence type="ECO:0000256" key="10">
    <source>
        <dbReference type="RuleBase" id="RU003423"/>
    </source>
</evidence>
<dbReference type="Gene3D" id="4.10.320.10">
    <property type="entry name" value="E3-binding domain"/>
    <property type="match status" value="1"/>
</dbReference>
<dbReference type="PROSITE" id="PS51826">
    <property type="entry name" value="PSBD"/>
    <property type="match status" value="1"/>
</dbReference>
<evidence type="ECO:0000256" key="9">
    <source>
        <dbReference type="ARBA" id="ARBA00048370"/>
    </source>
</evidence>
<evidence type="ECO:0000256" key="3">
    <source>
        <dbReference type="ARBA" id="ARBA00011484"/>
    </source>
</evidence>
<keyword evidence="7 10" id="KW-0012">Acyltransferase</keyword>
<dbReference type="KEGG" id="bcib:IM45_1119"/>
<comment type="subunit">
    <text evidence="3">Forms a 24-polypeptide structural core with octahedral symmetry.</text>
</comment>
<comment type="cofactor">
    <cofactor evidence="1 10">
        <name>(R)-lipoate</name>
        <dbReference type="ChEBI" id="CHEBI:83088"/>
    </cofactor>
</comment>
<dbReference type="InterPro" id="IPR001078">
    <property type="entry name" value="2-oxoacid_DH_actylTfrase"/>
</dbReference>
<organism evidence="13 14">
    <name type="scientific">Candidatus Palibaumannia cicadellinicola</name>
    <dbReference type="NCBI Taxonomy" id="186490"/>
    <lineage>
        <taxon>Bacteria</taxon>
        <taxon>Pseudomonadati</taxon>
        <taxon>Pseudomonadota</taxon>
        <taxon>Gammaproteobacteria</taxon>
        <taxon>Candidatus Palibaumannia</taxon>
    </lineage>
</organism>
<dbReference type="Proteomes" id="UP000067325">
    <property type="component" value="Chromosome"/>
</dbReference>
<name>A0A088MYJ0_9GAMM</name>
<evidence type="ECO:0000256" key="8">
    <source>
        <dbReference type="ARBA" id="ARBA00025211"/>
    </source>
</evidence>
<evidence type="ECO:0000313" key="13">
    <source>
        <dbReference type="EMBL" id="AIN47425.1"/>
    </source>
</evidence>
<dbReference type="GO" id="GO:0031405">
    <property type="term" value="F:lipoic acid binding"/>
    <property type="evidence" value="ECO:0007669"/>
    <property type="project" value="TreeGrafter"/>
</dbReference>
<dbReference type="PROSITE" id="PS50968">
    <property type="entry name" value="BIOTINYL_LIPOYL"/>
    <property type="match status" value="1"/>
</dbReference>
<dbReference type="InterPro" id="IPR003016">
    <property type="entry name" value="2-oxoA_DH_lipoyl-BS"/>
</dbReference>
<evidence type="ECO:0000256" key="1">
    <source>
        <dbReference type="ARBA" id="ARBA00001938"/>
    </source>
</evidence>
<dbReference type="Gene3D" id="2.40.50.100">
    <property type="match status" value="1"/>
</dbReference>
<comment type="function">
    <text evidence="8">The pyruvate dehydrogenase complex catalyzes the overall conversion of pyruvate to acetyl-CoA and CO(2). It contains multiple copies of three enzymatic components: pyruvate dehydrogenase (E1), dihydrolipoamide acetyltransferase (E2) and lipoamide dehydrogenase (E3).</text>
</comment>
<dbReference type="InterPro" id="IPR004167">
    <property type="entry name" value="PSBD"/>
</dbReference>
<dbReference type="Pfam" id="PF00198">
    <property type="entry name" value="2-oxoacid_dh"/>
    <property type="match status" value="1"/>
</dbReference>
<evidence type="ECO:0000256" key="2">
    <source>
        <dbReference type="ARBA" id="ARBA00007317"/>
    </source>
</evidence>
<keyword evidence="5" id="KW-0677">Repeat</keyword>
<dbReference type="PANTHER" id="PTHR43178">
    <property type="entry name" value="DIHYDROLIPOAMIDE ACETYLTRANSFERASE COMPONENT OF PYRUVATE DEHYDROGENASE COMPLEX"/>
    <property type="match status" value="1"/>
</dbReference>
<dbReference type="FunFam" id="2.40.50.100:FF:000009">
    <property type="entry name" value="Acetyltransferase component of pyruvate dehydrogenase complex"/>
    <property type="match status" value="1"/>
</dbReference>
<dbReference type="GO" id="GO:0005737">
    <property type="term" value="C:cytoplasm"/>
    <property type="evidence" value="ECO:0007669"/>
    <property type="project" value="TreeGrafter"/>
</dbReference>
<dbReference type="GO" id="GO:0006086">
    <property type="term" value="P:pyruvate decarboxylation to acetyl-CoA"/>
    <property type="evidence" value="ECO:0007669"/>
    <property type="project" value="TreeGrafter"/>
</dbReference>
<dbReference type="OrthoDB" id="9805770at2"/>
<accession>A0A088MYJ0</accession>
<evidence type="ECO:0000256" key="7">
    <source>
        <dbReference type="ARBA" id="ARBA00023315"/>
    </source>
</evidence>
<reference evidence="13 14" key="1">
    <citation type="journal article" date="2014" name="MBio">
        <title>Differential genome evolution between companion symbionts in an insect-bacterial symbiosis.</title>
        <authorList>
            <person name="Bennett G.M."/>
            <person name="McCutcheon J.P."/>
            <person name="MacDonald B.R."/>
            <person name="Romanovicz D."/>
            <person name="Moran N.A."/>
        </authorList>
    </citation>
    <scope>NUCLEOTIDE SEQUENCE [LARGE SCALE GENOMIC DNA]</scope>
    <source>
        <strain evidence="13 14">BGSS</strain>
    </source>
</reference>
<evidence type="ECO:0000259" key="11">
    <source>
        <dbReference type="PROSITE" id="PS50968"/>
    </source>
</evidence>
<evidence type="ECO:0000256" key="6">
    <source>
        <dbReference type="ARBA" id="ARBA00022823"/>
    </source>
</evidence>
<dbReference type="InterPro" id="IPR023213">
    <property type="entry name" value="CAT-like_dom_sf"/>
</dbReference>
<dbReference type="SUPFAM" id="SSF51230">
    <property type="entry name" value="Single hybrid motif"/>
    <property type="match status" value="1"/>
</dbReference>
<dbReference type="SUPFAM" id="SSF52777">
    <property type="entry name" value="CoA-dependent acyltransferases"/>
    <property type="match status" value="1"/>
</dbReference>
<dbReference type="InterPro" id="IPR036625">
    <property type="entry name" value="E3-bd_dom_sf"/>
</dbReference>
<dbReference type="Gene3D" id="3.30.559.10">
    <property type="entry name" value="Chloramphenicol acetyltransferase-like domain"/>
    <property type="match status" value="1"/>
</dbReference>
<dbReference type="Pfam" id="PF00364">
    <property type="entry name" value="Biotin_lipoyl"/>
    <property type="match status" value="1"/>
</dbReference>
<dbReference type="PANTHER" id="PTHR43178:SF2">
    <property type="entry name" value="DIHYDROLIPOYLLYSINE-RESIDUE ACETYLTRANSFERASE COMPONENT OF PYRUVATE DEHYDROGENASE COMPLEX"/>
    <property type="match status" value="1"/>
</dbReference>
<dbReference type="EMBL" id="CP008985">
    <property type="protein sequence ID" value="AIN47425.1"/>
    <property type="molecule type" value="Genomic_DNA"/>
</dbReference>
<dbReference type="InterPro" id="IPR000089">
    <property type="entry name" value="Biotin_lipoyl"/>
</dbReference>
<keyword evidence="6 10" id="KW-0450">Lipoyl</keyword>
<dbReference type="EC" id="2.3.1.-" evidence="10"/>
<dbReference type="Pfam" id="PF02817">
    <property type="entry name" value="E3_binding"/>
    <property type="match status" value="1"/>
</dbReference>
<dbReference type="PROSITE" id="PS00189">
    <property type="entry name" value="LIPOYL"/>
    <property type="match status" value="1"/>
</dbReference>
<feature type="domain" description="Lipoyl-binding" evidence="11">
    <location>
        <begin position="2"/>
        <end position="75"/>
    </location>
</feature>
<protein>
    <recommendedName>
        <fullName evidence="10">Dihydrolipoamide acetyltransferase component of pyruvate dehydrogenase complex</fullName>
        <ecNumber evidence="10">2.3.1.-</ecNumber>
    </recommendedName>
</protein>
<gene>
    <name evidence="13" type="ORF">IM45_1119</name>
</gene>
<evidence type="ECO:0000259" key="12">
    <source>
        <dbReference type="PROSITE" id="PS51826"/>
    </source>
</evidence>
<dbReference type="RefSeq" id="WP_051984614.1">
    <property type="nucleotide sequence ID" value="NZ_CP008985.1"/>
</dbReference>
<dbReference type="CDD" id="cd06849">
    <property type="entry name" value="lipoyl_domain"/>
    <property type="match status" value="1"/>
</dbReference>
<proteinExistence type="inferred from homology"/>
<sequence>MTIQIKVPDIGLDEVEVTEILVNIGDQVKIEQSLITVEGNKASMEIPAPFPGVVKEININVGDKISTGTIIMVFDVEDMVSESCLNLIAVPEKTENIEKTEINDTENEAYVYATPVIRNLAREFGINLANIKGTGRKGRIVREDVQTYIRHIIKYNNNINNNNLIPSILPEIDFSKFGEIEIRELGKIQKISSANLYRNWTMIPHVTQFDEANITDVEEFRQKQNIQIKQNYPHIKITLLSFIIKSVAQALKELPIFNSSLSVNGQQVILKKYVNIGIAVDTQNGLVVPVCHEVNKKGIIDLSREIISLSEKAHAGKLMASDMEGGCFTISSLGGIGGMQFTPIVNAPEVAILGVSKSYLKQVWTGKNFISLLMLPLSLSYDHRVINGADGARFIKVINNHMSNIRNLIL</sequence>
<dbReference type="FunFam" id="3.30.559.10:FF:000004">
    <property type="entry name" value="Acetyltransferase component of pyruvate dehydrogenase complex"/>
    <property type="match status" value="1"/>
</dbReference>
<comment type="similarity">
    <text evidence="2 10">Belongs to the 2-oxoacid dehydrogenase family.</text>
</comment>
<dbReference type="AlphaFoldDB" id="A0A088MYJ0"/>
<evidence type="ECO:0000313" key="14">
    <source>
        <dbReference type="Proteomes" id="UP000067325"/>
    </source>
</evidence>
<dbReference type="eggNOG" id="COG0508">
    <property type="taxonomic scope" value="Bacteria"/>
</dbReference>
<evidence type="ECO:0000256" key="5">
    <source>
        <dbReference type="ARBA" id="ARBA00022737"/>
    </source>
</evidence>
<dbReference type="FunFam" id="4.10.320.10:FF:000003">
    <property type="entry name" value="Acetyltransferase component of pyruvate dehydrogenase complex"/>
    <property type="match status" value="1"/>
</dbReference>
<dbReference type="InterPro" id="IPR050743">
    <property type="entry name" value="2-oxoacid_DH_E2_comp"/>
</dbReference>
<dbReference type="SUPFAM" id="SSF47005">
    <property type="entry name" value="Peripheral subunit-binding domain of 2-oxo acid dehydrogenase complex"/>
    <property type="match status" value="1"/>
</dbReference>
<evidence type="ECO:0000256" key="4">
    <source>
        <dbReference type="ARBA" id="ARBA00022679"/>
    </source>
</evidence>
<keyword evidence="4 10" id="KW-0808">Transferase</keyword>
<dbReference type="InterPro" id="IPR011053">
    <property type="entry name" value="Single_hybrid_motif"/>
</dbReference>
<comment type="catalytic activity">
    <reaction evidence="9">
        <text>N(6)-[(R)-dihydrolipoyl]-L-lysyl-[protein] + acetyl-CoA = N(6)-[(R)-S(8)-acetyldihydrolipoyl]-L-lysyl-[protein] + CoA</text>
        <dbReference type="Rhea" id="RHEA:17017"/>
        <dbReference type="Rhea" id="RHEA-COMP:10475"/>
        <dbReference type="Rhea" id="RHEA-COMP:10478"/>
        <dbReference type="ChEBI" id="CHEBI:57287"/>
        <dbReference type="ChEBI" id="CHEBI:57288"/>
        <dbReference type="ChEBI" id="CHEBI:83100"/>
        <dbReference type="ChEBI" id="CHEBI:83111"/>
        <dbReference type="EC" id="2.3.1.12"/>
    </reaction>
</comment>
<keyword evidence="13" id="KW-0670">Pyruvate</keyword>